<dbReference type="Proteomes" id="UP000054248">
    <property type="component" value="Unassembled WGS sequence"/>
</dbReference>
<reference evidence="2 3" key="1">
    <citation type="submission" date="2014-04" db="EMBL/GenBank/DDBJ databases">
        <authorList>
            <consortium name="DOE Joint Genome Institute"/>
            <person name="Kuo A."/>
            <person name="Girlanda M."/>
            <person name="Perotto S."/>
            <person name="Kohler A."/>
            <person name="Nagy L.G."/>
            <person name="Floudas D."/>
            <person name="Copeland A."/>
            <person name="Barry K.W."/>
            <person name="Cichocki N."/>
            <person name="Veneault-Fourrey C."/>
            <person name="LaButti K."/>
            <person name="Lindquist E.A."/>
            <person name="Lipzen A."/>
            <person name="Lundell T."/>
            <person name="Morin E."/>
            <person name="Murat C."/>
            <person name="Sun H."/>
            <person name="Tunlid A."/>
            <person name="Henrissat B."/>
            <person name="Grigoriev I.V."/>
            <person name="Hibbett D.S."/>
            <person name="Martin F."/>
            <person name="Nordberg H.P."/>
            <person name="Cantor M.N."/>
            <person name="Hua S.X."/>
        </authorList>
    </citation>
    <scope>NUCLEOTIDE SEQUENCE [LARGE SCALE GENOMIC DNA]</scope>
    <source>
        <strain evidence="2 3">MUT 4182</strain>
    </source>
</reference>
<reference evidence="3" key="2">
    <citation type="submission" date="2015-01" db="EMBL/GenBank/DDBJ databases">
        <title>Evolutionary Origins and Diversification of the Mycorrhizal Mutualists.</title>
        <authorList>
            <consortium name="DOE Joint Genome Institute"/>
            <consortium name="Mycorrhizal Genomics Consortium"/>
            <person name="Kohler A."/>
            <person name="Kuo A."/>
            <person name="Nagy L.G."/>
            <person name="Floudas D."/>
            <person name="Copeland A."/>
            <person name="Barry K.W."/>
            <person name="Cichocki N."/>
            <person name="Veneault-Fourrey C."/>
            <person name="LaButti K."/>
            <person name="Lindquist E.A."/>
            <person name="Lipzen A."/>
            <person name="Lundell T."/>
            <person name="Morin E."/>
            <person name="Murat C."/>
            <person name="Riley R."/>
            <person name="Ohm R."/>
            <person name="Sun H."/>
            <person name="Tunlid A."/>
            <person name="Henrissat B."/>
            <person name="Grigoriev I.V."/>
            <person name="Hibbett D.S."/>
            <person name="Martin F."/>
        </authorList>
    </citation>
    <scope>NUCLEOTIDE SEQUENCE [LARGE SCALE GENOMIC DNA]</scope>
    <source>
        <strain evidence="3">MUT 4182</strain>
    </source>
</reference>
<accession>A0A0C3KI35</accession>
<organism evidence="2 3">
    <name type="scientific">Tulasnella calospora MUT 4182</name>
    <dbReference type="NCBI Taxonomy" id="1051891"/>
    <lineage>
        <taxon>Eukaryota</taxon>
        <taxon>Fungi</taxon>
        <taxon>Dikarya</taxon>
        <taxon>Basidiomycota</taxon>
        <taxon>Agaricomycotina</taxon>
        <taxon>Agaricomycetes</taxon>
        <taxon>Cantharellales</taxon>
        <taxon>Tulasnellaceae</taxon>
        <taxon>Tulasnella</taxon>
    </lineage>
</organism>
<dbReference type="EMBL" id="KN823147">
    <property type="protein sequence ID" value="KIO21153.1"/>
    <property type="molecule type" value="Genomic_DNA"/>
</dbReference>
<evidence type="ECO:0000256" key="1">
    <source>
        <dbReference type="SAM" id="MobiDB-lite"/>
    </source>
</evidence>
<protein>
    <submittedName>
        <fullName evidence="2">Uncharacterized protein</fullName>
    </submittedName>
</protein>
<evidence type="ECO:0000313" key="3">
    <source>
        <dbReference type="Proteomes" id="UP000054248"/>
    </source>
</evidence>
<feature type="region of interest" description="Disordered" evidence="1">
    <location>
        <begin position="1"/>
        <end position="63"/>
    </location>
</feature>
<dbReference type="HOGENOM" id="CLU_2892296_0_0_1"/>
<evidence type="ECO:0000313" key="2">
    <source>
        <dbReference type="EMBL" id="KIO21153.1"/>
    </source>
</evidence>
<name>A0A0C3KI35_9AGAM</name>
<keyword evidence="3" id="KW-1185">Reference proteome</keyword>
<proteinExistence type="predicted"/>
<gene>
    <name evidence="2" type="ORF">M407DRAFT_245567</name>
</gene>
<feature type="non-terminal residue" evidence="2">
    <location>
        <position position="1"/>
    </location>
</feature>
<feature type="compositionally biased region" description="Polar residues" evidence="1">
    <location>
        <begin position="29"/>
        <end position="40"/>
    </location>
</feature>
<dbReference type="AlphaFoldDB" id="A0A0C3KI35"/>
<feature type="compositionally biased region" description="Low complexity" evidence="1">
    <location>
        <begin position="51"/>
        <end position="63"/>
    </location>
</feature>
<sequence length="63" mass="6453">GGYSFGEGGEALLHQVPGHHTPPHIPLHRTSSAEPTSSLSGALGDYPSTRSPHPGGSPYHPSS</sequence>